<evidence type="ECO:0000256" key="3">
    <source>
        <dbReference type="PIRSR" id="PIRSR620019-2"/>
    </source>
</evidence>
<dbReference type="NCBIfam" id="TIGR03570">
    <property type="entry name" value="NeuD_NnaD"/>
    <property type="match status" value="1"/>
</dbReference>
<evidence type="ECO:0000256" key="1">
    <source>
        <dbReference type="ARBA" id="ARBA00022679"/>
    </source>
</evidence>
<feature type="binding site" evidence="3">
    <location>
        <position position="70"/>
    </location>
    <ligand>
        <name>substrate</name>
    </ligand>
</feature>
<dbReference type="InterPro" id="IPR050179">
    <property type="entry name" value="Trans_hexapeptide_repeat"/>
</dbReference>
<evidence type="ECO:0000313" key="5">
    <source>
        <dbReference type="EMBL" id="BCB22626.1"/>
    </source>
</evidence>
<name>A0A6S6I5T3_ERYRH</name>
<dbReference type="PANTHER" id="PTHR43300">
    <property type="entry name" value="ACETYLTRANSFERASE"/>
    <property type="match status" value="1"/>
</dbReference>
<dbReference type="InterPro" id="IPR018357">
    <property type="entry name" value="Hexapep_transf_CS"/>
</dbReference>
<feature type="domain" description="PglD N-terminal" evidence="4">
    <location>
        <begin position="6"/>
        <end position="82"/>
    </location>
</feature>
<feature type="binding site" evidence="3">
    <location>
        <position position="146"/>
    </location>
    <ligand>
        <name>acetyl-CoA</name>
        <dbReference type="ChEBI" id="CHEBI:57288"/>
    </ligand>
</feature>
<reference evidence="5" key="1">
    <citation type="submission" date="2020-02" db="EMBL/GenBank/DDBJ databases">
        <title>Development of a multiplex PCR-based assay for rapid serotyping of Erysipelothrix species.</title>
        <authorList>
            <person name="Shimoji Y."/>
            <person name="Shiraiwa K."/>
            <person name="Tominaga H."/>
            <person name="Nishikawa S."/>
            <person name="Eguchi M."/>
            <person name="Hikono H."/>
            <person name="Ogawa Y."/>
        </authorList>
    </citation>
    <scope>NUCLEOTIDE SEQUENCE</scope>
    <source>
        <strain evidence="5">Doggerscharbe</strain>
    </source>
</reference>
<keyword evidence="1 5" id="KW-0808">Transferase</keyword>
<dbReference type="SUPFAM" id="SSF51161">
    <property type="entry name" value="Trimeric LpxA-like enzymes"/>
    <property type="match status" value="1"/>
</dbReference>
<dbReference type="InterPro" id="IPR041561">
    <property type="entry name" value="PglD_N"/>
</dbReference>
<dbReference type="InterPro" id="IPR020019">
    <property type="entry name" value="AcTrfase_PglD-like"/>
</dbReference>
<dbReference type="PROSITE" id="PS00101">
    <property type="entry name" value="HEXAPEP_TRANSFERASES"/>
    <property type="match status" value="1"/>
</dbReference>
<dbReference type="EMBL" id="LC528599">
    <property type="protein sequence ID" value="BCB22626.1"/>
    <property type="molecule type" value="Genomic_DNA"/>
</dbReference>
<proteinExistence type="predicted"/>
<dbReference type="CDD" id="cd03360">
    <property type="entry name" value="LbH_AT_putative"/>
    <property type="match status" value="1"/>
</dbReference>
<dbReference type="Gene3D" id="2.160.10.10">
    <property type="entry name" value="Hexapeptide repeat proteins"/>
    <property type="match status" value="1"/>
</dbReference>
<organism evidence="5">
    <name type="scientific">Erysipelothrix rhusiopathiae</name>
    <dbReference type="NCBI Taxonomy" id="1648"/>
    <lineage>
        <taxon>Bacteria</taxon>
        <taxon>Bacillati</taxon>
        <taxon>Bacillota</taxon>
        <taxon>Erysipelotrichia</taxon>
        <taxon>Erysipelotrichales</taxon>
        <taxon>Erysipelotrichaceae</taxon>
        <taxon>Erysipelothrix</taxon>
    </lineage>
</organism>
<evidence type="ECO:0000256" key="2">
    <source>
        <dbReference type="ARBA" id="ARBA00022737"/>
    </source>
</evidence>
<keyword evidence="2" id="KW-0677">Repeat</keyword>
<dbReference type="InterPro" id="IPR011004">
    <property type="entry name" value="Trimer_LpxA-like_sf"/>
</dbReference>
<dbReference type="GO" id="GO:0016740">
    <property type="term" value="F:transferase activity"/>
    <property type="evidence" value="ECO:0007669"/>
    <property type="project" value="UniProtKB-KW"/>
</dbReference>
<dbReference type="AlphaFoldDB" id="A0A6S6I5T3"/>
<dbReference type="PANTHER" id="PTHR43300:SF7">
    <property type="entry name" value="UDP-N-ACETYLBACILLOSAMINE N-ACETYLTRANSFERASE"/>
    <property type="match status" value="1"/>
</dbReference>
<dbReference type="Gene3D" id="3.40.50.20">
    <property type="match status" value="1"/>
</dbReference>
<sequence length="214" mass="23087">MMNMEKIILLGAGSHLDAILPVVEKRYSVVGLFDDNVVGTYSGYPILGEINFVRDYLAKHRIDAIHICIGNLIIRRAIFEKLEPDFKSMFVNIIASSAIVLTDNVGIGNYFGHNSYVGSKSKIGNNCILNTGCIVEHHSIVNDHCHVSTNATLNGRVTLGDTSFIGSGAVINQVISIASRTTIGAGSVVINNIEVPGNTYVGVPAKMNIKKMVK</sequence>
<accession>A0A6S6I5T3</accession>
<protein>
    <submittedName>
        <fullName evidence="5">Acetyltransferase</fullName>
    </submittedName>
</protein>
<dbReference type="Pfam" id="PF17836">
    <property type="entry name" value="PglD_N"/>
    <property type="match status" value="1"/>
</dbReference>
<evidence type="ECO:0000259" key="4">
    <source>
        <dbReference type="Pfam" id="PF17836"/>
    </source>
</evidence>